<comment type="caution">
    <text evidence="10">The sequence shown here is derived from an EMBL/GenBank/DDBJ whole genome shotgun (WGS) entry which is preliminary data.</text>
</comment>
<keyword evidence="2 8" id="KW-0808">Transferase</keyword>
<dbReference type="GO" id="GO:0005737">
    <property type="term" value="C:cytoplasm"/>
    <property type="evidence" value="ECO:0007669"/>
    <property type="project" value="UniProtKB-SubCell"/>
</dbReference>
<comment type="caution">
    <text evidence="8">Lacks conserved residue(s) required for the propagation of feature annotation.</text>
</comment>
<dbReference type="GO" id="GO:0006777">
    <property type="term" value="P:Mo-molybdopterin cofactor biosynthetic process"/>
    <property type="evidence" value="ECO:0007669"/>
    <property type="project" value="UniProtKB-KW"/>
</dbReference>
<name>A0AAW6TK06_9FLAO</name>
<evidence type="ECO:0000256" key="1">
    <source>
        <dbReference type="ARBA" id="ARBA00022490"/>
    </source>
</evidence>
<dbReference type="InterPro" id="IPR013482">
    <property type="entry name" value="Molybde_CF_guanTrfase"/>
</dbReference>
<feature type="binding site" evidence="8">
    <location>
        <begin position="6"/>
        <end position="8"/>
    </location>
    <ligand>
        <name>GTP</name>
        <dbReference type="ChEBI" id="CHEBI:37565"/>
    </ligand>
</feature>
<dbReference type="InterPro" id="IPR029044">
    <property type="entry name" value="Nucleotide-diphossugar_trans"/>
</dbReference>
<reference evidence="10 11" key="1">
    <citation type="submission" date="2023-04" db="EMBL/GenBank/DDBJ databases">
        <title>Two novel species of Flavobacterium.</title>
        <authorList>
            <person name="Liu Q."/>
            <person name="Xin Y.-H."/>
        </authorList>
    </citation>
    <scope>NUCLEOTIDE SEQUENCE [LARGE SCALE GENOMIC DNA]</scope>
    <source>
        <strain evidence="10 11">LB2P87</strain>
    </source>
</reference>
<keyword evidence="5 8" id="KW-0460">Magnesium</keyword>
<dbReference type="GO" id="GO:0061603">
    <property type="term" value="F:molybdenum cofactor guanylyltransferase activity"/>
    <property type="evidence" value="ECO:0007669"/>
    <property type="project" value="UniProtKB-EC"/>
</dbReference>
<comment type="subcellular location">
    <subcellularLocation>
        <location evidence="8">Cytoplasm</location>
    </subcellularLocation>
</comment>
<keyword evidence="1 8" id="KW-0963">Cytoplasm</keyword>
<proteinExistence type="inferred from homology"/>
<dbReference type="SUPFAM" id="SSF53448">
    <property type="entry name" value="Nucleotide-diphospho-sugar transferases"/>
    <property type="match status" value="1"/>
</dbReference>
<evidence type="ECO:0000256" key="8">
    <source>
        <dbReference type="HAMAP-Rule" id="MF_00316"/>
    </source>
</evidence>
<evidence type="ECO:0000256" key="4">
    <source>
        <dbReference type="ARBA" id="ARBA00022741"/>
    </source>
</evidence>
<dbReference type="Gene3D" id="3.90.550.10">
    <property type="entry name" value="Spore Coat Polysaccharide Biosynthesis Protein SpsA, Chain A"/>
    <property type="match status" value="1"/>
</dbReference>
<evidence type="ECO:0000313" key="11">
    <source>
        <dbReference type="Proteomes" id="UP001228643"/>
    </source>
</evidence>
<evidence type="ECO:0000256" key="5">
    <source>
        <dbReference type="ARBA" id="ARBA00022842"/>
    </source>
</evidence>
<comment type="catalytic activity">
    <reaction evidence="8">
        <text>Mo-molybdopterin + GTP + H(+) = Mo-molybdopterin guanine dinucleotide + diphosphate</text>
        <dbReference type="Rhea" id="RHEA:34243"/>
        <dbReference type="ChEBI" id="CHEBI:15378"/>
        <dbReference type="ChEBI" id="CHEBI:33019"/>
        <dbReference type="ChEBI" id="CHEBI:37565"/>
        <dbReference type="ChEBI" id="CHEBI:71302"/>
        <dbReference type="ChEBI" id="CHEBI:71310"/>
        <dbReference type="EC" id="2.7.7.77"/>
    </reaction>
</comment>
<evidence type="ECO:0000256" key="6">
    <source>
        <dbReference type="ARBA" id="ARBA00023134"/>
    </source>
</evidence>
<keyword evidence="4 8" id="KW-0547">Nucleotide-binding</keyword>
<dbReference type="PANTHER" id="PTHR19136">
    <property type="entry name" value="MOLYBDENUM COFACTOR GUANYLYLTRANSFERASE"/>
    <property type="match status" value="1"/>
</dbReference>
<dbReference type="HAMAP" id="MF_00316">
    <property type="entry name" value="MobA"/>
    <property type="match status" value="1"/>
</dbReference>
<comment type="cofactor">
    <cofactor evidence="8">
        <name>Mg(2+)</name>
        <dbReference type="ChEBI" id="CHEBI:18420"/>
    </cofactor>
</comment>
<evidence type="ECO:0000313" key="10">
    <source>
        <dbReference type="EMBL" id="MDI5948150.1"/>
    </source>
</evidence>
<evidence type="ECO:0000259" key="9">
    <source>
        <dbReference type="Pfam" id="PF12804"/>
    </source>
</evidence>
<dbReference type="GO" id="GO:0005525">
    <property type="term" value="F:GTP binding"/>
    <property type="evidence" value="ECO:0007669"/>
    <property type="project" value="UniProtKB-UniRule"/>
</dbReference>
<dbReference type="EC" id="2.7.7.77" evidence="8"/>
<dbReference type="Pfam" id="PF12804">
    <property type="entry name" value="NTP_transf_3"/>
    <property type="match status" value="1"/>
</dbReference>
<keyword evidence="11" id="KW-1185">Reference proteome</keyword>
<dbReference type="EMBL" id="JASCRY010000001">
    <property type="protein sequence ID" value="MDI5948150.1"/>
    <property type="molecule type" value="Genomic_DNA"/>
</dbReference>
<feature type="binding site" evidence="8">
    <location>
        <position position="91"/>
    </location>
    <ligand>
        <name>GTP</name>
        <dbReference type="ChEBI" id="CHEBI:37565"/>
    </ligand>
</feature>
<dbReference type="AlphaFoldDB" id="A0AAW6TK06"/>
<feature type="binding site" evidence="8">
    <location>
        <position position="62"/>
    </location>
    <ligand>
        <name>GTP</name>
        <dbReference type="ChEBI" id="CHEBI:37565"/>
    </ligand>
</feature>
<dbReference type="RefSeq" id="WP_282713774.1">
    <property type="nucleotide sequence ID" value="NZ_JASCRY010000001.1"/>
</dbReference>
<accession>A0AAW6TK06</accession>
<protein>
    <recommendedName>
        <fullName evidence="8">Probable molybdenum cofactor guanylyltransferase</fullName>
        <shortName evidence="8">MoCo guanylyltransferase</shortName>
        <ecNumber evidence="8">2.7.7.77</ecNumber>
    </recommendedName>
    <alternativeName>
        <fullName evidence="8">GTP:molybdopterin guanylyltransferase</fullName>
    </alternativeName>
    <alternativeName>
        <fullName evidence="8">Mo-MPT guanylyltransferase</fullName>
    </alternativeName>
    <alternativeName>
        <fullName evidence="8">Molybdopterin guanylyltransferase</fullName>
    </alternativeName>
    <alternativeName>
        <fullName evidence="8">Molybdopterin-guanine dinucleotide synthase</fullName>
        <shortName evidence="8">MGD synthase</shortName>
    </alternativeName>
</protein>
<organism evidence="10 11">
    <name type="scientific">Flavobacterium yafengii</name>
    <dbReference type="NCBI Taxonomy" id="3041253"/>
    <lineage>
        <taxon>Bacteria</taxon>
        <taxon>Pseudomonadati</taxon>
        <taxon>Bacteroidota</taxon>
        <taxon>Flavobacteriia</taxon>
        <taxon>Flavobacteriales</taxon>
        <taxon>Flavobacteriaceae</taxon>
        <taxon>Flavobacterium</taxon>
    </lineage>
</organism>
<gene>
    <name evidence="8" type="primary">mobA</name>
    <name evidence="10" type="ORF">QLS97_00675</name>
</gene>
<keyword evidence="7 8" id="KW-0501">Molybdenum cofactor biosynthesis</keyword>
<evidence type="ECO:0000256" key="3">
    <source>
        <dbReference type="ARBA" id="ARBA00022723"/>
    </source>
</evidence>
<dbReference type="GO" id="GO:0046872">
    <property type="term" value="F:metal ion binding"/>
    <property type="evidence" value="ECO:0007669"/>
    <property type="project" value="UniProtKB-KW"/>
</dbReference>
<evidence type="ECO:0000256" key="7">
    <source>
        <dbReference type="ARBA" id="ARBA00023150"/>
    </source>
</evidence>
<feature type="binding site" evidence="8">
    <location>
        <position position="91"/>
    </location>
    <ligand>
        <name>Mg(2+)</name>
        <dbReference type="ChEBI" id="CHEBI:18420"/>
    </ligand>
</feature>
<comment type="function">
    <text evidence="8">Transfers a GMP moiety from GTP to Mo-molybdopterin (Mo-MPT) cofactor (Moco or molybdenum cofactor) to form Mo-molybdopterin guanine dinucleotide (Mo-MGD) cofactor.</text>
</comment>
<sequence length="190" mass="21443">MQVSILCGGKSSRMQSEKGLVLYQNKPFIEHIIDAVLPISSNIQLITNTNDYDYLAYKKIKDIVVDKGPLGGIYTALVHSETEMNLILSCDIPLISSEIILELIEKHGANFDVSVFEDTNRIHPLIGIYSKRILPVLKEAIDVNDLKMMRFISNVKHQLIPITDAKRHLFKNINSVAELNELNTNLSQLK</sequence>
<dbReference type="PANTHER" id="PTHR19136:SF81">
    <property type="entry name" value="MOLYBDENUM COFACTOR GUANYLYLTRANSFERASE"/>
    <property type="match status" value="1"/>
</dbReference>
<keyword evidence="6 8" id="KW-0342">GTP-binding</keyword>
<evidence type="ECO:0000256" key="2">
    <source>
        <dbReference type="ARBA" id="ARBA00022679"/>
    </source>
</evidence>
<comment type="domain">
    <text evidence="8">The N-terminal domain determines nucleotide recognition and specific binding, while the C-terminal domain determines the specific binding to the target protein.</text>
</comment>
<feature type="domain" description="MobA-like NTP transferase" evidence="9">
    <location>
        <begin position="5"/>
        <end position="152"/>
    </location>
</feature>
<comment type="similarity">
    <text evidence="8">Belongs to the MobA family.</text>
</comment>
<dbReference type="InterPro" id="IPR025877">
    <property type="entry name" value="MobA-like_NTP_Trfase"/>
</dbReference>
<keyword evidence="10" id="KW-0548">Nucleotidyltransferase</keyword>
<dbReference type="Proteomes" id="UP001228643">
    <property type="component" value="Unassembled WGS sequence"/>
</dbReference>
<feature type="binding site" evidence="8">
    <location>
        <position position="18"/>
    </location>
    <ligand>
        <name>GTP</name>
        <dbReference type="ChEBI" id="CHEBI:37565"/>
    </ligand>
</feature>
<keyword evidence="3 8" id="KW-0479">Metal-binding</keyword>
<dbReference type="CDD" id="cd02503">
    <property type="entry name" value="MobA"/>
    <property type="match status" value="1"/>
</dbReference>